<dbReference type="PANTHER" id="PTHR12993">
    <property type="entry name" value="N-ACETYLGLUCOSAMINYL-PHOSPHATIDYLINOSITOL DE-N-ACETYLASE-RELATED"/>
    <property type="match status" value="1"/>
</dbReference>
<dbReference type="EMBL" id="JAAXPC010000002">
    <property type="protein sequence ID" value="NKY00902.1"/>
    <property type="molecule type" value="Genomic_DNA"/>
</dbReference>
<protein>
    <submittedName>
        <fullName evidence="2">PIG-L family deacetylase</fullName>
    </submittedName>
</protein>
<reference evidence="2 3" key="1">
    <citation type="submission" date="2020-04" db="EMBL/GenBank/DDBJ databases">
        <title>MicrobeNet Type strains.</title>
        <authorList>
            <person name="Nicholson A.C."/>
        </authorList>
    </citation>
    <scope>NUCLEOTIDE SEQUENCE [LARGE SCALE GENOMIC DNA]</scope>
    <source>
        <strain evidence="2 3">ATCC BAA-14</strain>
    </source>
</reference>
<dbReference type="RefSeq" id="WP_006369227.1">
    <property type="nucleotide sequence ID" value="NZ_JAAXPC010000002.1"/>
</dbReference>
<evidence type="ECO:0000313" key="3">
    <source>
        <dbReference type="Proteomes" id="UP000563898"/>
    </source>
</evidence>
<name>A0A846WGL2_9ACTN</name>
<evidence type="ECO:0000313" key="2">
    <source>
        <dbReference type="EMBL" id="NKY00902.1"/>
    </source>
</evidence>
<keyword evidence="1" id="KW-0862">Zinc</keyword>
<dbReference type="Proteomes" id="UP000563898">
    <property type="component" value="Unassembled WGS sequence"/>
</dbReference>
<dbReference type="AlphaFoldDB" id="A0A846WGL2"/>
<organism evidence="2 3">
    <name type="scientific">Gordonia polyisoprenivorans</name>
    <dbReference type="NCBI Taxonomy" id="84595"/>
    <lineage>
        <taxon>Bacteria</taxon>
        <taxon>Bacillati</taxon>
        <taxon>Actinomycetota</taxon>
        <taxon>Actinomycetes</taxon>
        <taxon>Mycobacteriales</taxon>
        <taxon>Gordoniaceae</taxon>
        <taxon>Gordonia</taxon>
    </lineage>
</organism>
<dbReference type="Pfam" id="PF02585">
    <property type="entry name" value="PIG-L"/>
    <property type="match status" value="1"/>
</dbReference>
<accession>A0A846WGL2</accession>
<evidence type="ECO:0000256" key="1">
    <source>
        <dbReference type="ARBA" id="ARBA00022833"/>
    </source>
</evidence>
<dbReference type="GO" id="GO:0016137">
    <property type="term" value="P:glycoside metabolic process"/>
    <property type="evidence" value="ECO:0007669"/>
    <property type="project" value="UniProtKB-ARBA"/>
</dbReference>
<comment type="caution">
    <text evidence="2">The sequence shown here is derived from an EMBL/GenBank/DDBJ whole genome shotgun (WGS) entry which is preliminary data.</text>
</comment>
<dbReference type="Gene3D" id="3.40.50.10320">
    <property type="entry name" value="LmbE-like"/>
    <property type="match status" value="1"/>
</dbReference>
<proteinExistence type="predicted"/>
<dbReference type="InterPro" id="IPR024078">
    <property type="entry name" value="LmbE-like_dom_sf"/>
</dbReference>
<sequence length="260" mass="28347">MTAIGPSPTQLRFAERPIDIPGTPESRWREWLSGRTPTDLEVTVDRLIVLGAHPDDEVLGVGGIMSIAARAGVAVTVVCMSDGSGSHPGSATVSPERLVMRRHLELDTAATLLGLDRPRWHGLPDGELAAHHDAMCRIVDDYLDACGDESVAVLAVWSGDGHPDHEALGNCAREVCTRRGVSLWMYPIWMWHWATPGDDAVPWDRLRRAPLSPLEVAVKHAAVHAFASQVRPLSDDPADKAILPPHVLAHLTRPTEYVFT</sequence>
<gene>
    <name evidence="2" type="ORF">HGA05_04880</name>
</gene>
<dbReference type="GO" id="GO:0016811">
    <property type="term" value="F:hydrolase activity, acting on carbon-nitrogen (but not peptide) bonds, in linear amides"/>
    <property type="evidence" value="ECO:0007669"/>
    <property type="project" value="TreeGrafter"/>
</dbReference>
<dbReference type="InterPro" id="IPR003737">
    <property type="entry name" value="GlcNAc_PI_deacetylase-related"/>
</dbReference>
<dbReference type="PANTHER" id="PTHR12993:SF29">
    <property type="entry name" value="BLR3841 PROTEIN"/>
    <property type="match status" value="1"/>
</dbReference>
<dbReference type="SUPFAM" id="SSF102588">
    <property type="entry name" value="LmbE-like"/>
    <property type="match status" value="1"/>
</dbReference>